<name>A0ACC8XBC6_9FIRM</name>
<keyword evidence="2" id="KW-1185">Reference proteome</keyword>
<protein>
    <submittedName>
        <fullName evidence="1">Molybdate ABC transporter substrate-binding protein</fullName>
    </submittedName>
</protein>
<gene>
    <name evidence="1" type="ORF">AN640_00340</name>
</gene>
<dbReference type="EMBL" id="LJHD01000251">
    <property type="protein sequence ID" value="ONI39884.1"/>
    <property type="molecule type" value="Genomic_DNA"/>
</dbReference>
<evidence type="ECO:0000313" key="1">
    <source>
        <dbReference type="EMBL" id="ONI39884.1"/>
    </source>
</evidence>
<organism evidence="1 2">
    <name type="scientific">Candidatus Epulonipiscium fishelsonii</name>
    <dbReference type="NCBI Taxonomy" id="77094"/>
    <lineage>
        <taxon>Bacteria</taxon>
        <taxon>Bacillati</taxon>
        <taxon>Bacillota</taxon>
        <taxon>Clostridia</taxon>
        <taxon>Lachnospirales</taxon>
        <taxon>Lachnospiraceae</taxon>
        <taxon>Candidatus Epulonipiscium</taxon>
    </lineage>
</organism>
<evidence type="ECO:0000313" key="2">
    <source>
        <dbReference type="Proteomes" id="UP000188637"/>
    </source>
</evidence>
<reference evidence="1" key="1">
    <citation type="submission" date="2016-08" db="EMBL/GenBank/DDBJ databases">
        <authorList>
            <person name="Ngugi D.K."/>
            <person name="Miyake S."/>
            <person name="Stingl U."/>
        </authorList>
    </citation>
    <scope>NUCLEOTIDE SEQUENCE</scope>
    <source>
        <strain evidence="1">SCG-D08WGA-EpuloA1</strain>
    </source>
</reference>
<accession>A0ACC8XBC6</accession>
<comment type="caution">
    <text evidence="1">The sequence shown here is derived from an EMBL/GenBank/DDBJ whole genome shotgun (WGS) entry which is preliminary data.</text>
</comment>
<sequence length="236" mass="25781">MCKKIILSFLVGLLFAGCTQKDDAVVVGAAASLKNALDEIGQIYKEQYGEDIIFSYAGSGTLALQIEHGADIDVFIPADKSYADGYTSRPLLSNSLVLIKNKDSNIKNLTVSDIAKMDEISLAIGNPESVPAGKYAKEILGDEFNINRGNVNLATDVVQVLNWVATNNMDVGIVYLTDALLSDDVEILEYVDPNIHSSILYPVVSLDNEKGEAFIELLFSETSKDIFNKFGFERIE</sequence>
<proteinExistence type="predicted"/>
<dbReference type="Proteomes" id="UP000188637">
    <property type="component" value="Unassembled WGS sequence"/>
</dbReference>